<evidence type="ECO:0000313" key="2">
    <source>
        <dbReference type="Proteomes" id="UP000321058"/>
    </source>
</evidence>
<comment type="caution">
    <text evidence="1">The sequence shown here is derived from an EMBL/GenBank/DDBJ whole genome shotgun (WGS) entry which is preliminary data.</text>
</comment>
<protein>
    <submittedName>
        <fullName evidence="1">Uncharacterized protein</fullName>
    </submittedName>
</protein>
<reference evidence="1 2" key="1">
    <citation type="submission" date="2019-07" db="EMBL/GenBank/DDBJ databases">
        <title>Whole genome shotgun sequence of Reyranella soli NBRC 108950.</title>
        <authorList>
            <person name="Hosoyama A."/>
            <person name="Uohara A."/>
            <person name="Ohji S."/>
            <person name="Ichikawa N."/>
        </authorList>
    </citation>
    <scope>NUCLEOTIDE SEQUENCE [LARGE SCALE GENOMIC DNA]</scope>
    <source>
        <strain evidence="1 2">NBRC 108950</strain>
    </source>
</reference>
<dbReference type="Proteomes" id="UP000321058">
    <property type="component" value="Unassembled WGS sequence"/>
</dbReference>
<name>A0A512NQG3_9HYPH</name>
<organism evidence="1 2">
    <name type="scientific">Reyranella soli</name>
    <dbReference type="NCBI Taxonomy" id="1230389"/>
    <lineage>
        <taxon>Bacteria</taxon>
        <taxon>Pseudomonadati</taxon>
        <taxon>Pseudomonadota</taxon>
        <taxon>Alphaproteobacteria</taxon>
        <taxon>Hyphomicrobiales</taxon>
        <taxon>Reyranellaceae</taxon>
        <taxon>Reyranella</taxon>
    </lineage>
</organism>
<sequence length="43" mass="4795">MFSIAYPNHTERQIYAQRAHRMRGAAVAGLVREIARLVAAAAR</sequence>
<dbReference type="AlphaFoldDB" id="A0A512NQG3"/>
<proteinExistence type="predicted"/>
<accession>A0A512NQG3</accession>
<keyword evidence="2" id="KW-1185">Reference proteome</keyword>
<gene>
    <name evidence="1" type="ORF">RSO01_83540</name>
</gene>
<dbReference type="RefSeq" id="WP_281291618.1">
    <property type="nucleotide sequence ID" value="NZ_BKAJ01000206.1"/>
</dbReference>
<dbReference type="EMBL" id="BKAJ01000206">
    <property type="protein sequence ID" value="GEP61188.1"/>
    <property type="molecule type" value="Genomic_DNA"/>
</dbReference>
<evidence type="ECO:0000313" key="1">
    <source>
        <dbReference type="EMBL" id="GEP61188.1"/>
    </source>
</evidence>